<accession>A0A1I0YF64</accession>
<dbReference type="AlphaFoldDB" id="A0A1I0YF64"/>
<organism evidence="4 5">
    <name type="scientific">Poseidonocella pacifica</name>
    <dbReference type="NCBI Taxonomy" id="871651"/>
    <lineage>
        <taxon>Bacteria</taxon>
        <taxon>Pseudomonadati</taxon>
        <taxon>Pseudomonadota</taxon>
        <taxon>Alphaproteobacteria</taxon>
        <taxon>Rhodobacterales</taxon>
        <taxon>Roseobacteraceae</taxon>
        <taxon>Poseidonocella</taxon>
    </lineage>
</organism>
<name>A0A1I0YF64_9RHOB</name>
<dbReference type="STRING" id="871651.SAMN05421688_3017"/>
<gene>
    <name evidence="4" type="ORF">SAMN05421688_3017</name>
</gene>
<dbReference type="GO" id="GO:0016757">
    <property type="term" value="F:glycosyltransferase activity"/>
    <property type="evidence" value="ECO:0007669"/>
    <property type="project" value="UniProtKB-KW"/>
</dbReference>
<dbReference type="PANTHER" id="PTHR43179">
    <property type="entry name" value="RHAMNOSYLTRANSFERASE WBBL"/>
    <property type="match status" value="1"/>
</dbReference>
<reference evidence="4 5" key="1">
    <citation type="submission" date="2016-10" db="EMBL/GenBank/DDBJ databases">
        <authorList>
            <person name="de Groot N.N."/>
        </authorList>
    </citation>
    <scope>NUCLEOTIDE SEQUENCE [LARGE SCALE GENOMIC DNA]</scope>
    <source>
        <strain evidence="4 5">DSM 29316</strain>
    </source>
</reference>
<evidence type="ECO:0000256" key="2">
    <source>
        <dbReference type="ARBA" id="ARBA00022676"/>
    </source>
</evidence>
<evidence type="ECO:0000256" key="1">
    <source>
        <dbReference type="ARBA" id="ARBA00006739"/>
    </source>
</evidence>
<dbReference type="SUPFAM" id="SSF53448">
    <property type="entry name" value="Nucleotide-diphospho-sugar transferases"/>
    <property type="match status" value="1"/>
</dbReference>
<sequence length="429" mass="47823">MQIRSSLPMRPMSNSRRRTEISQLTVSVVVASRGRPELLPRCLMGVAQSFHPRFEIVLVADPPGLAAARQLPFFGAIKTIGFDTPNLSRARNRGIAAASGEIIAFIDDDAVPEPTWLDRLCAPFDDETVAATTGFVRGRNGISFQWRGETVDFTGQAKCLPVARTQIFPPNPDRIVKLHGVNMAVRRNWLAALGGFDPSFAFYHDDADLGLRIAVAGGHVAVVPDAQVHHGFARSVRRRSDRVPLDLLPIGQSEAIFLRKHAPKAVRAPMLAAQAAAQRRRLLRHMQGGTLDASEVVRLLAGHTEGQEEGLRATLPPTEPLGERQEDFRRFPALFGPPVFLAGPWRHRKALMMEARQRTRRGERVSLLILSRTALYHKVSFVQEGFWLQRGGVWGRARRAQQLIQKTGFAERIGRERRRIALLRGLRSQ</sequence>
<dbReference type="Proteomes" id="UP000198796">
    <property type="component" value="Unassembled WGS sequence"/>
</dbReference>
<evidence type="ECO:0000256" key="3">
    <source>
        <dbReference type="ARBA" id="ARBA00022679"/>
    </source>
</evidence>
<dbReference type="InterPro" id="IPR029044">
    <property type="entry name" value="Nucleotide-diphossugar_trans"/>
</dbReference>
<keyword evidence="5" id="KW-1185">Reference proteome</keyword>
<keyword evidence="3 4" id="KW-0808">Transferase</keyword>
<dbReference type="EMBL" id="FOJU01000005">
    <property type="protein sequence ID" value="SFB11831.1"/>
    <property type="molecule type" value="Genomic_DNA"/>
</dbReference>
<keyword evidence="2" id="KW-0328">Glycosyltransferase</keyword>
<proteinExistence type="inferred from homology"/>
<dbReference type="PANTHER" id="PTHR43179:SF12">
    <property type="entry name" value="GALACTOFURANOSYLTRANSFERASE GLFT2"/>
    <property type="match status" value="1"/>
</dbReference>
<dbReference type="Pfam" id="PF13641">
    <property type="entry name" value="Glyco_tranf_2_3"/>
    <property type="match status" value="1"/>
</dbReference>
<dbReference type="Gene3D" id="3.90.550.10">
    <property type="entry name" value="Spore Coat Polysaccharide Biosynthesis Protein SpsA, Chain A"/>
    <property type="match status" value="1"/>
</dbReference>
<evidence type="ECO:0000313" key="4">
    <source>
        <dbReference type="EMBL" id="SFB11831.1"/>
    </source>
</evidence>
<protein>
    <submittedName>
        <fullName evidence="4">Glycosyltransferase, GT2 family</fullName>
    </submittedName>
</protein>
<evidence type="ECO:0000313" key="5">
    <source>
        <dbReference type="Proteomes" id="UP000198796"/>
    </source>
</evidence>
<comment type="similarity">
    <text evidence="1">Belongs to the glycosyltransferase 2 family.</text>
</comment>